<dbReference type="AlphaFoldDB" id="A0A9X1FA80"/>
<dbReference type="Pfam" id="PF13440">
    <property type="entry name" value="Polysacc_synt_3"/>
    <property type="match status" value="1"/>
</dbReference>
<dbReference type="RefSeq" id="WP_218545877.1">
    <property type="nucleotide sequence ID" value="NZ_JAGSPD010000006.1"/>
</dbReference>
<dbReference type="GO" id="GO:0005886">
    <property type="term" value="C:plasma membrane"/>
    <property type="evidence" value="ECO:0007669"/>
    <property type="project" value="UniProtKB-SubCell"/>
</dbReference>
<evidence type="ECO:0000313" key="8">
    <source>
        <dbReference type="Proteomes" id="UP001138894"/>
    </source>
</evidence>
<reference evidence="7" key="1">
    <citation type="submission" date="2021-04" db="EMBL/GenBank/DDBJ databases">
        <authorList>
            <person name="Pira H."/>
            <person name="Risdian C."/>
            <person name="Wink J."/>
        </authorList>
    </citation>
    <scope>NUCLEOTIDE SEQUENCE</scope>
    <source>
        <strain evidence="7">WHY3</strain>
    </source>
</reference>
<feature type="transmembrane region" description="Helical" evidence="6">
    <location>
        <begin position="209"/>
        <end position="228"/>
    </location>
</feature>
<name>A0A9X1FA80_9FLAO</name>
<dbReference type="PANTHER" id="PTHR30250:SF11">
    <property type="entry name" value="O-ANTIGEN TRANSPORTER-RELATED"/>
    <property type="match status" value="1"/>
</dbReference>
<accession>A0A9X1FA80</accession>
<protein>
    <submittedName>
        <fullName evidence="7">Polysaccharide biosynthesis C-terminal domain-containing protein</fullName>
    </submittedName>
</protein>
<evidence type="ECO:0000256" key="5">
    <source>
        <dbReference type="ARBA" id="ARBA00023136"/>
    </source>
</evidence>
<feature type="transmembrane region" description="Helical" evidence="6">
    <location>
        <begin position="170"/>
        <end position="188"/>
    </location>
</feature>
<feature type="transmembrane region" description="Helical" evidence="6">
    <location>
        <begin position="146"/>
        <end position="164"/>
    </location>
</feature>
<evidence type="ECO:0000256" key="3">
    <source>
        <dbReference type="ARBA" id="ARBA00022692"/>
    </source>
</evidence>
<evidence type="ECO:0000313" key="7">
    <source>
        <dbReference type="EMBL" id="MBV7269253.1"/>
    </source>
</evidence>
<evidence type="ECO:0000256" key="4">
    <source>
        <dbReference type="ARBA" id="ARBA00022989"/>
    </source>
</evidence>
<proteinExistence type="predicted"/>
<keyword evidence="3 6" id="KW-0812">Transmembrane</keyword>
<dbReference type="EMBL" id="JAGSPD010000006">
    <property type="protein sequence ID" value="MBV7269253.1"/>
    <property type="molecule type" value="Genomic_DNA"/>
</dbReference>
<evidence type="ECO:0000256" key="2">
    <source>
        <dbReference type="ARBA" id="ARBA00022475"/>
    </source>
</evidence>
<feature type="transmembrane region" description="Helical" evidence="6">
    <location>
        <begin position="12"/>
        <end position="33"/>
    </location>
</feature>
<feature type="transmembrane region" description="Helical" evidence="6">
    <location>
        <begin position="284"/>
        <end position="304"/>
    </location>
</feature>
<feature type="transmembrane region" description="Helical" evidence="6">
    <location>
        <begin position="39"/>
        <end position="59"/>
    </location>
</feature>
<comment type="caution">
    <text evidence="7">The sequence shown here is derived from an EMBL/GenBank/DDBJ whole genome shotgun (WGS) entry which is preliminary data.</text>
</comment>
<feature type="transmembrane region" description="Helical" evidence="6">
    <location>
        <begin position="352"/>
        <end position="372"/>
    </location>
</feature>
<feature type="transmembrane region" description="Helical" evidence="6">
    <location>
        <begin position="80"/>
        <end position="104"/>
    </location>
</feature>
<gene>
    <name evidence="7" type="ORF">KCG49_08635</name>
</gene>
<dbReference type="Proteomes" id="UP001138894">
    <property type="component" value="Unassembled WGS sequence"/>
</dbReference>
<organism evidence="7 8">
    <name type="scientific">Winogradskyella luteola</name>
    <dbReference type="NCBI Taxonomy" id="2828330"/>
    <lineage>
        <taxon>Bacteria</taxon>
        <taxon>Pseudomonadati</taxon>
        <taxon>Bacteroidota</taxon>
        <taxon>Flavobacteriia</taxon>
        <taxon>Flavobacteriales</taxon>
        <taxon>Flavobacteriaceae</taxon>
        <taxon>Winogradskyella</taxon>
    </lineage>
</organism>
<dbReference type="PANTHER" id="PTHR30250">
    <property type="entry name" value="PST FAMILY PREDICTED COLANIC ACID TRANSPORTER"/>
    <property type="match status" value="1"/>
</dbReference>
<evidence type="ECO:0000256" key="6">
    <source>
        <dbReference type="SAM" id="Phobius"/>
    </source>
</evidence>
<feature type="transmembrane region" description="Helical" evidence="6">
    <location>
        <begin position="254"/>
        <end position="272"/>
    </location>
</feature>
<feature type="transmembrane region" description="Helical" evidence="6">
    <location>
        <begin position="378"/>
        <end position="399"/>
    </location>
</feature>
<sequence>MNSFFKDVFSVGASKFLIIVFGLTTSIIIARVLGPDKNGTIAALLVYPSLFMSIGSLGIRQSTTYFLGKGIFSEDEIKKAITQIWLFTAVFSIVVCFLLMRYFSKSGENLWLVMLALMPIPFKLFNIYNSGIFLGKNEIGSFNKINWIPTAIILLVTAILVIWLSFGISGYLIAMIAGPTFISLILLFKNKFIKSFVLKFNWLIIKRMLSLGSIYALALMIINLNYRIDVILLDKLSSAYETGIYSKGVSVTEYLWQIPMLLSTIVFARSAISKNEKAFSLKVVQLLRLSILIIAVGALFLFLLSEQIIVLMYGEAFINSVLVLNVLLPGVVLLTIFKVINMDLSGKGKPWVSLKAMIPALLINIVLNFILIPKQGASGAALASTISYSLATLLFIHFYSIEVNIPVKAILGYKKSDFNPLVQIFNKRKH</sequence>
<keyword evidence="8" id="KW-1185">Reference proteome</keyword>
<keyword evidence="5 6" id="KW-0472">Membrane</keyword>
<feature type="transmembrane region" description="Helical" evidence="6">
    <location>
        <begin position="316"/>
        <end position="340"/>
    </location>
</feature>
<keyword evidence="4 6" id="KW-1133">Transmembrane helix</keyword>
<comment type="subcellular location">
    <subcellularLocation>
        <location evidence="1">Cell membrane</location>
        <topology evidence="1">Multi-pass membrane protein</topology>
    </subcellularLocation>
</comment>
<feature type="transmembrane region" description="Helical" evidence="6">
    <location>
        <begin position="110"/>
        <end position="134"/>
    </location>
</feature>
<keyword evidence="2" id="KW-1003">Cell membrane</keyword>
<dbReference type="InterPro" id="IPR050833">
    <property type="entry name" value="Poly_Biosynth_Transport"/>
</dbReference>
<evidence type="ECO:0000256" key="1">
    <source>
        <dbReference type="ARBA" id="ARBA00004651"/>
    </source>
</evidence>